<feature type="domain" description="DUF202" evidence="8">
    <location>
        <begin position="92"/>
        <end position="162"/>
    </location>
</feature>
<evidence type="ECO:0000313" key="10">
    <source>
        <dbReference type="Proteomes" id="UP000095463"/>
    </source>
</evidence>
<dbReference type="AlphaFoldDB" id="A0A1E5XLZ9"/>
<gene>
    <name evidence="9" type="ORF">VW23_024720</name>
</gene>
<evidence type="ECO:0000256" key="6">
    <source>
        <dbReference type="SAM" id="MobiDB-lite"/>
    </source>
</evidence>
<feature type="region of interest" description="Disordered" evidence="6">
    <location>
        <begin position="1"/>
        <end position="36"/>
    </location>
</feature>
<dbReference type="InterPro" id="IPR003807">
    <property type="entry name" value="DUF202"/>
</dbReference>
<dbReference type="Proteomes" id="UP000095463">
    <property type="component" value="Unassembled WGS sequence"/>
</dbReference>
<evidence type="ECO:0000259" key="8">
    <source>
        <dbReference type="Pfam" id="PF02656"/>
    </source>
</evidence>
<proteinExistence type="predicted"/>
<evidence type="ECO:0000256" key="3">
    <source>
        <dbReference type="ARBA" id="ARBA00022692"/>
    </source>
</evidence>
<accession>A0A1E5XLZ9</accession>
<dbReference type="EMBL" id="LAJE02000272">
    <property type="protein sequence ID" value="OEO29630.1"/>
    <property type="molecule type" value="Genomic_DNA"/>
</dbReference>
<keyword evidence="5 7" id="KW-0472">Membrane</keyword>
<evidence type="ECO:0000256" key="5">
    <source>
        <dbReference type="ARBA" id="ARBA00023136"/>
    </source>
</evidence>
<dbReference type="GO" id="GO:0005886">
    <property type="term" value="C:plasma membrane"/>
    <property type="evidence" value="ECO:0007669"/>
    <property type="project" value="UniProtKB-SubCell"/>
</dbReference>
<keyword evidence="10" id="KW-1185">Reference proteome</keyword>
<keyword evidence="3 7" id="KW-0812">Transmembrane</keyword>
<keyword evidence="2" id="KW-1003">Cell membrane</keyword>
<dbReference type="InterPro" id="IPR052053">
    <property type="entry name" value="IM_YidH-like"/>
</dbReference>
<evidence type="ECO:0000313" key="9">
    <source>
        <dbReference type="EMBL" id="OEO29630.1"/>
    </source>
</evidence>
<feature type="transmembrane region" description="Helical" evidence="7">
    <location>
        <begin position="188"/>
        <end position="213"/>
    </location>
</feature>
<dbReference type="RefSeq" id="WP_069911140.1">
    <property type="nucleotide sequence ID" value="NZ_LAJE02000272.1"/>
</dbReference>
<evidence type="ECO:0000256" key="4">
    <source>
        <dbReference type="ARBA" id="ARBA00022989"/>
    </source>
</evidence>
<evidence type="ECO:0000256" key="2">
    <source>
        <dbReference type="ARBA" id="ARBA00022475"/>
    </source>
</evidence>
<evidence type="ECO:0000256" key="1">
    <source>
        <dbReference type="ARBA" id="ARBA00004651"/>
    </source>
</evidence>
<evidence type="ECO:0000256" key="7">
    <source>
        <dbReference type="SAM" id="Phobius"/>
    </source>
</evidence>
<dbReference type="PANTHER" id="PTHR34187">
    <property type="entry name" value="FGR18P"/>
    <property type="match status" value="1"/>
</dbReference>
<sequence>MDKLLQTTDPVRPPRLAEAAVPPLPEVDRSNPEQASTEYSHYRTGLSNHRTGLSEHRTSLSEYRTDLSAHRTDLSTERTEMSMRRTGMSFQRTRMSAERTLMSVIRTALSLISFGFTIFQLIRGLRESKVINVGEHAASNFGITLVGLGIVMLVIGIIYHIQFMLGLRHEREDMHAEGLIHAQSRFPVSFTLVTAFVLLAIGVFAATSMIFHIGPFF</sequence>
<comment type="subcellular location">
    <subcellularLocation>
        <location evidence="1">Cell membrane</location>
        <topology evidence="1">Multi-pass membrane protein</topology>
    </subcellularLocation>
</comment>
<dbReference type="Pfam" id="PF02656">
    <property type="entry name" value="DUF202"/>
    <property type="match status" value="1"/>
</dbReference>
<dbReference type="OrthoDB" id="582337at2"/>
<keyword evidence="4 7" id="KW-1133">Transmembrane helix</keyword>
<protein>
    <recommendedName>
        <fullName evidence="8">DUF202 domain-containing protein</fullName>
    </recommendedName>
</protein>
<feature type="transmembrane region" description="Helical" evidence="7">
    <location>
        <begin position="142"/>
        <end position="167"/>
    </location>
</feature>
<organism evidence="9 10">
    <name type="scientific">Devosia insulae DS-56</name>
    <dbReference type="NCBI Taxonomy" id="1116389"/>
    <lineage>
        <taxon>Bacteria</taxon>
        <taxon>Pseudomonadati</taxon>
        <taxon>Pseudomonadota</taxon>
        <taxon>Alphaproteobacteria</taxon>
        <taxon>Hyphomicrobiales</taxon>
        <taxon>Devosiaceae</taxon>
        <taxon>Devosia</taxon>
    </lineage>
</organism>
<comment type="caution">
    <text evidence="9">The sequence shown here is derived from an EMBL/GenBank/DDBJ whole genome shotgun (WGS) entry which is preliminary data.</text>
</comment>
<feature type="transmembrane region" description="Helical" evidence="7">
    <location>
        <begin position="101"/>
        <end position="122"/>
    </location>
</feature>
<dbReference type="PANTHER" id="PTHR34187:SF2">
    <property type="entry name" value="DUF202 DOMAIN-CONTAINING PROTEIN"/>
    <property type="match status" value="1"/>
</dbReference>
<name>A0A1E5XLZ9_9HYPH</name>
<reference evidence="9 10" key="1">
    <citation type="journal article" date="2015" name="Genome Announc.">
        <title>Genome Assemblies of Three Soil-Associated Devosia species: D. insulae, D. limi, and D. soli.</title>
        <authorList>
            <person name="Hassan Y.I."/>
            <person name="Lepp D."/>
            <person name="Zhou T."/>
        </authorList>
    </citation>
    <scope>NUCLEOTIDE SEQUENCE [LARGE SCALE GENOMIC DNA]</scope>
    <source>
        <strain evidence="9 10">DS-56</strain>
    </source>
</reference>